<dbReference type="SUPFAM" id="SSF56059">
    <property type="entry name" value="Glutathione synthetase ATP-binding domain-like"/>
    <property type="match status" value="1"/>
</dbReference>
<evidence type="ECO:0000259" key="1">
    <source>
        <dbReference type="Pfam" id="PF16114"/>
    </source>
</evidence>
<accession>A0A0G0IE42</accession>
<comment type="caution">
    <text evidence="2">The sequence shown here is derived from an EMBL/GenBank/DDBJ whole genome shotgun (WGS) entry which is preliminary data.</text>
</comment>
<dbReference type="Gene3D" id="3.30.470.110">
    <property type="match status" value="1"/>
</dbReference>
<dbReference type="Pfam" id="PF16114">
    <property type="entry name" value="Citrate_bind"/>
    <property type="match status" value="1"/>
</dbReference>
<dbReference type="InterPro" id="IPR032263">
    <property type="entry name" value="Citrate-bd"/>
</dbReference>
<gene>
    <name evidence="2" type="ORF">US67_C0017G0002</name>
</gene>
<dbReference type="FunFam" id="3.40.50.261:FF:000008">
    <property type="entry name" value="ATP-citrate synthase alpha chain protein"/>
    <property type="match status" value="1"/>
</dbReference>
<dbReference type="Gene3D" id="3.40.50.261">
    <property type="entry name" value="Succinyl-CoA synthetase domains"/>
    <property type="match status" value="1"/>
</dbReference>
<dbReference type="SUPFAM" id="SSF52210">
    <property type="entry name" value="Succinyl-CoA synthetase domains"/>
    <property type="match status" value="1"/>
</dbReference>
<evidence type="ECO:0000313" key="3">
    <source>
        <dbReference type="Proteomes" id="UP000034366"/>
    </source>
</evidence>
<evidence type="ECO:0000313" key="2">
    <source>
        <dbReference type="EMBL" id="KKQ49240.1"/>
    </source>
</evidence>
<reference evidence="2 3" key="1">
    <citation type="journal article" date="2015" name="Nature">
        <title>rRNA introns, odd ribosomes, and small enigmatic genomes across a large radiation of phyla.</title>
        <authorList>
            <person name="Brown C.T."/>
            <person name="Hug L.A."/>
            <person name="Thomas B.C."/>
            <person name="Sharon I."/>
            <person name="Castelle C.J."/>
            <person name="Singh A."/>
            <person name="Wilkins M.J."/>
            <person name="Williams K.H."/>
            <person name="Banfield J.F."/>
        </authorList>
    </citation>
    <scope>NUCLEOTIDE SEQUENCE [LARGE SCALE GENOMIC DNA]</scope>
</reference>
<feature type="domain" description="ATP-citrate synthase citrate-binding" evidence="1">
    <location>
        <begin position="216"/>
        <end position="384"/>
    </location>
</feature>
<organism evidence="2 3">
    <name type="scientific">Candidatus Woesebacteria bacterium GW2011_GWD1_38_10</name>
    <dbReference type="NCBI Taxonomy" id="1618592"/>
    <lineage>
        <taxon>Bacteria</taxon>
        <taxon>Candidatus Woeseibacteriota</taxon>
    </lineage>
</organism>
<dbReference type="AlphaFoldDB" id="A0A0G0IE42"/>
<dbReference type="InterPro" id="IPR016102">
    <property type="entry name" value="Succinyl-CoA_synth-like"/>
</dbReference>
<proteinExistence type="predicted"/>
<sequence length="387" mass="43657">MARVKISEFRAKSILFSELDVKYYGLCVNRSDDIDKIISSLSSDQTYVIKIDQGIKKRQKEGLLFKDIKKIQLKDNARKLFSKGYDNLLIEEFIPHKEVEEYFLSLERLRTGVFSYYSKKGGVDVEQNKNEVRNDLLNEKTFSRIDDYFEMKSGITKKIFSVFEDQYFSFLETNPFLVRGGIPFFLDLAVEVDDTAENLTGIGWKRSDFVQAKLNLTPEESKVQSLADKSSASLKLKVLNPNGSIFTIFSGGGASIVLADEIGNTGKVDELADYAEYSGNPNEDETYLFTKEILSLMKKSTGKNKVLYIAGGVANFTDIRSTFKGVIRALEEYGDGLKKQGVKVYVRRGGPYQEEGLKIMRECLAKLGILGRVAGPEEILTNIIIKK</sequence>
<dbReference type="EMBL" id="LBTW01000017">
    <property type="protein sequence ID" value="KKQ49240.1"/>
    <property type="molecule type" value="Genomic_DNA"/>
</dbReference>
<name>A0A0G0IE42_9BACT</name>
<protein>
    <submittedName>
        <fullName evidence="2">ATP-grasp domain protein</fullName>
    </submittedName>
</protein>
<dbReference type="Proteomes" id="UP000034366">
    <property type="component" value="Unassembled WGS sequence"/>
</dbReference>